<dbReference type="GO" id="GO:0097192">
    <property type="term" value="P:extrinsic apoptotic signaling pathway in absence of ligand"/>
    <property type="evidence" value="ECO:0007669"/>
    <property type="project" value="TreeGrafter"/>
</dbReference>
<dbReference type="eggNOG" id="KOG4728">
    <property type="taxonomic scope" value="Eukaryota"/>
</dbReference>
<dbReference type="EMBL" id="CAEY01000951">
    <property type="status" value="NOT_ANNOTATED_CDS"/>
    <property type="molecule type" value="Genomic_DNA"/>
</dbReference>
<dbReference type="Proteomes" id="UP000015104">
    <property type="component" value="Unassembled WGS sequence"/>
</dbReference>
<evidence type="ECO:0000313" key="4">
    <source>
        <dbReference type="EnsemblMetazoa" id="tetur33g01590.1"/>
    </source>
</evidence>
<dbReference type="AlphaFoldDB" id="T1L2N5"/>
<sequence>MAIGIRIEETDQDGSPQQQIYITRGGEDPEQIVLPYDETAATAQMVFSDIYHRTFFNEGIRPPESTIDFLSHYEVCAEQMLTSVGEDLRRIAAKIEASSEREKIRRRARSVNLRIDSFERFSAMLKGLFPDNHITRERIVVLFFFCSDIAVRAYSSSPVAHFHKLIGWSLKFIFSHICSLVRSQGGWNKVISNFVQGTAITVCAILGSVAFAIRLPTIAATGSQFKILRQKQRRDIQQSMPQDMSITTVDLQIYPPF</sequence>
<comment type="similarity">
    <text evidence="1">Belongs to the Bcl-2 family.</text>
</comment>
<reference evidence="4" key="2">
    <citation type="submission" date="2015-06" db="UniProtKB">
        <authorList>
            <consortium name="EnsemblMetazoa"/>
        </authorList>
    </citation>
    <scope>IDENTIFICATION</scope>
</reference>
<keyword evidence="5" id="KW-1185">Reference proteome</keyword>
<dbReference type="GO" id="GO:0001836">
    <property type="term" value="P:release of cytochrome c from mitochondria"/>
    <property type="evidence" value="ECO:0007669"/>
    <property type="project" value="TreeGrafter"/>
</dbReference>
<evidence type="ECO:0000256" key="2">
    <source>
        <dbReference type="ARBA" id="ARBA00022703"/>
    </source>
</evidence>
<feature type="domain" description="Bcl-2 Bcl-2 homology region 1-3" evidence="3">
    <location>
        <begin position="88"/>
        <end position="187"/>
    </location>
</feature>
<organism evidence="4 5">
    <name type="scientific">Tetranychus urticae</name>
    <name type="common">Two-spotted spider mite</name>
    <dbReference type="NCBI Taxonomy" id="32264"/>
    <lineage>
        <taxon>Eukaryota</taxon>
        <taxon>Metazoa</taxon>
        <taxon>Ecdysozoa</taxon>
        <taxon>Arthropoda</taxon>
        <taxon>Chelicerata</taxon>
        <taxon>Arachnida</taxon>
        <taxon>Acari</taxon>
        <taxon>Acariformes</taxon>
        <taxon>Trombidiformes</taxon>
        <taxon>Prostigmata</taxon>
        <taxon>Eleutherengona</taxon>
        <taxon>Raphignathae</taxon>
        <taxon>Tetranychoidea</taxon>
        <taxon>Tetranychidae</taxon>
        <taxon>Tetranychus</taxon>
    </lineage>
</organism>
<dbReference type="EnsemblMetazoa" id="tetur33g01590.1">
    <property type="protein sequence ID" value="tetur33g01590.1"/>
    <property type="gene ID" value="tetur33g01590"/>
</dbReference>
<keyword evidence="2" id="KW-0053">Apoptosis</keyword>
<dbReference type="GO" id="GO:0042981">
    <property type="term" value="P:regulation of apoptotic process"/>
    <property type="evidence" value="ECO:0007669"/>
    <property type="project" value="InterPro"/>
</dbReference>
<dbReference type="GO" id="GO:0008630">
    <property type="term" value="P:intrinsic apoptotic signaling pathway in response to DNA damage"/>
    <property type="evidence" value="ECO:0007669"/>
    <property type="project" value="TreeGrafter"/>
</dbReference>
<evidence type="ECO:0000256" key="1">
    <source>
        <dbReference type="ARBA" id="ARBA00009458"/>
    </source>
</evidence>
<dbReference type="Gene3D" id="1.10.437.10">
    <property type="entry name" value="Blc2-like"/>
    <property type="match status" value="1"/>
</dbReference>
<dbReference type="HOGENOM" id="CLU_1257525_0_0_1"/>
<dbReference type="InterPro" id="IPR026298">
    <property type="entry name" value="Bcl-2_fam"/>
</dbReference>
<evidence type="ECO:0000259" key="3">
    <source>
        <dbReference type="Pfam" id="PF00452"/>
    </source>
</evidence>
<dbReference type="GO" id="GO:0005741">
    <property type="term" value="C:mitochondrial outer membrane"/>
    <property type="evidence" value="ECO:0007669"/>
    <property type="project" value="TreeGrafter"/>
</dbReference>
<evidence type="ECO:0000313" key="5">
    <source>
        <dbReference type="Proteomes" id="UP000015104"/>
    </source>
</evidence>
<proteinExistence type="inferred from homology"/>
<dbReference type="InterPro" id="IPR036834">
    <property type="entry name" value="Bcl-2-like_sf"/>
</dbReference>
<dbReference type="STRING" id="32264.T1L2N5"/>
<reference evidence="5" key="1">
    <citation type="submission" date="2011-08" db="EMBL/GenBank/DDBJ databases">
        <authorList>
            <person name="Rombauts S."/>
        </authorList>
    </citation>
    <scope>NUCLEOTIDE SEQUENCE</scope>
    <source>
        <strain evidence="5">London</strain>
    </source>
</reference>
<dbReference type="SUPFAM" id="SSF56854">
    <property type="entry name" value="Bcl-2 inhibitors of programmed cell death"/>
    <property type="match status" value="1"/>
</dbReference>
<accession>T1L2N5</accession>
<name>T1L2N5_TETUR</name>
<dbReference type="PANTHER" id="PTHR11256:SF21">
    <property type="entry name" value="BCL-2 BCL-2 HOMOLOGY REGION 1-3 DOMAIN-CONTAINING PROTEIN"/>
    <property type="match status" value="1"/>
</dbReference>
<protein>
    <recommendedName>
        <fullName evidence="3">Bcl-2 Bcl-2 homology region 1-3 domain-containing protein</fullName>
    </recommendedName>
</protein>
<dbReference type="GO" id="GO:0051400">
    <property type="term" value="F:BH domain binding"/>
    <property type="evidence" value="ECO:0007669"/>
    <property type="project" value="TreeGrafter"/>
</dbReference>
<dbReference type="PANTHER" id="PTHR11256">
    <property type="entry name" value="BCL-2 RELATED"/>
    <property type="match status" value="1"/>
</dbReference>
<dbReference type="InterPro" id="IPR002475">
    <property type="entry name" value="Bcl2-like"/>
</dbReference>
<dbReference type="InterPro" id="IPR046371">
    <property type="entry name" value="Bcl-2_BH1-3"/>
</dbReference>
<dbReference type="PROSITE" id="PS50062">
    <property type="entry name" value="BCL2_FAMILY"/>
    <property type="match status" value="1"/>
</dbReference>
<dbReference type="Pfam" id="PF00452">
    <property type="entry name" value="Bcl-2"/>
    <property type="match status" value="1"/>
</dbReference>